<keyword evidence="2" id="KW-0649">Protein kinase inhibitor</keyword>
<evidence type="ECO:0000313" key="3">
    <source>
        <dbReference type="Proteomes" id="UP000326367"/>
    </source>
</evidence>
<dbReference type="InterPro" id="IPR036610">
    <property type="entry name" value="PEBP-like_sf"/>
</dbReference>
<comment type="caution">
    <text evidence="2">The sequence shown here is derived from an EMBL/GenBank/DDBJ whole genome shotgun (WGS) entry which is preliminary data.</text>
</comment>
<accession>A0ABQ6SXG8</accession>
<dbReference type="EMBL" id="VYKI01000028">
    <property type="protein sequence ID" value="KAA8994907.1"/>
    <property type="molecule type" value="Genomic_DNA"/>
</dbReference>
<evidence type="ECO:0000256" key="1">
    <source>
        <dbReference type="SAM" id="MobiDB-lite"/>
    </source>
</evidence>
<dbReference type="RefSeq" id="WP_150455691.1">
    <property type="nucleotide sequence ID" value="NZ_VYKI01000028.1"/>
</dbReference>
<dbReference type="PANTHER" id="PTHR30289">
    <property type="entry name" value="UNCHARACTERIZED PROTEIN YBCL-RELATED"/>
    <property type="match status" value="1"/>
</dbReference>
<dbReference type="InterPro" id="IPR046657">
    <property type="entry name" value="DUF6766"/>
</dbReference>
<dbReference type="Pfam" id="PF20554">
    <property type="entry name" value="DUF6766"/>
    <property type="match status" value="1"/>
</dbReference>
<dbReference type="GO" id="GO:0004860">
    <property type="term" value="F:protein kinase inhibitor activity"/>
    <property type="evidence" value="ECO:0007669"/>
    <property type="project" value="UniProtKB-KW"/>
</dbReference>
<dbReference type="CDD" id="cd00865">
    <property type="entry name" value="PEBP_bact_arch"/>
    <property type="match status" value="1"/>
</dbReference>
<reference evidence="2 3" key="1">
    <citation type="journal article" date="2020" name="Antonie Van Leeuwenhoek">
        <title>Stenotrophomonas cyclobalanopsidis sp. nov., isolated from the leaf spot disease of Cyclobalanopsis patelliformis.</title>
        <authorList>
            <person name="Bian D.R."/>
            <person name="Xue H."/>
            <person name="Piao C.G."/>
            <person name="Li Y."/>
        </authorList>
    </citation>
    <scope>NUCLEOTIDE SEQUENCE [LARGE SCALE GENOMIC DNA]</scope>
    <source>
        <strain evidence="2 3">TPQG1-4</strain>
    </source>
</reference>
<gene>
    <name evidence="2" type="ORF">FJU31_16455</name>
</gene>
<keyword evidence="3" id="KW-1185">Reference proteome</keyword>
<dbReference type="Gene3D" id="3.90.280.10">
    <property type="entry name" value="PEBP-like"/>
    <property type="match status" value="1"/>
</dbReference>
<proteinExistence type="predicted"/>
<protein>
    <submittedName>
        <fullName evidence="2">YbhB/YbcL family Raf kinase inhibitor-like protein</fullName>
    </submittedName>
</protein>
<dbReference type="SUPFAM" id="SSF49777">
    <property type="entry name" value="PEBP-like"/>
    <property type="match status" value="1"/>
</dbReference>
<dbReference type="PANTHER" id="PTHR30289:SF1">
    <property type="entry name" value="PEBP (PHOSPHATIDYLETHANOLAMINE-BINDING PROTEIN) FAMILY PROTEIN"/>
    <property type="match status" value="1"/>
</dbReference>
<sequence>MWRRNGLSLVLLALMAVFLVAQALTGWQVHNEALSQHGAHTLGLLPYLATGHFSSATFENWESEFLQMGMYVLLTVRLRQRGSAESRPLDPSQEQPRVEKGRTPSPVRRGGVPNARSYALIMEDPDAANVKPFVHWVAYNIPASTLALPEGLPVDPRLLKPEGMLQGANSRGSVGYYGPKPPVGDSPHHYHFQVLALDTVLDLKPGATRDEVLKAAKGHILGVGETVGTYRQSVPPLK</sequence>
<dbReference type="Proteomes" id="UP000326367">
    <property type="component" value="Unassembled WGS sequence"/>
</dbReference>
<name>A0ABQ6SXG8_9GAMM</name>
<organism evidence="2 3">
    <name type="scientific">Stenotrophomonas cyclobalanopsidis</name>
    <dbReference type="NCBI Taxonomy" id="2771362"/>
    <lineage>
        <taxon>Bacteria</taxon>
        <taxon>Pseudomonadati</taxon>
        <taxon>Pseudomonadota</taxon>
        <taxon>Gammaproteobacteria</taxon>
        <taxon>Lysobacterales</taxon>
        <taxon>Lysobacteraceae</taxon>
        <taxon>Stenotrophomonas</taxon>
    </lineage>
</organism>
<dbReference type="NCBIfam" id="TIGR00481">
    <property type="entry name" value="YbhB/YbcL family Raf kinase inhibitor-like protein"/>
    <property type="match status" value="1"/>
</dbReference>
<feature type="region of interest" description="Disordered" evidence="1">
    <location>
        <begin position="83"/>
        <end position="110"/>
    </location>
</feature>
<evidence type="ECO:0000313" key="2">
    <source>
        <dbReference type="EMBL" id="KAA8994907.1"/>
    </source>
</evidence>
<dbReference type="InterPro" id="IPR005247">
    <property type="entry name" value="YbhB_YbcL/LppC-like"/>
</dbReference>